<sequence length="83" mass="9386">MGKRINVLEHELVPKHEILPPEEAYQVLKKLGVEPWQLPWISINDPVAKAIGAKPGDIVKVIRKSPTAGEFITYRYVVVDVTR</sequence>
<keyword evidence="3 5" id="KW-0804">Transcription</keyword>
<name>E8R7R7_DESM0</name>
<evidence type="ECO:0000259" key="6">
    <source>
        <dbReference type="Pfam" id="PF01191"/>
    </source>
</evidence>
<dbReference type="GO" id="GO:0003899">
    <property type="term" value="F:DNA-directed RNA polymerase activity"/>
    <property type="evidence" value="ECO:0007669"/>
    <property type="project" value="UniProtKB-UniRule"/>
</dbReference>
<dbReference type="KEGG" id="dmu:Desmu_1368"/>
<reference evidence="8" key="1">
    <citation type="submission" date="2010-11" db="EMBL/GenBank/DDBJ databases">
        <title>The complete genome of Desulfurococcus mucosus DSM 2162.</title>
        <authorList>
            <consortium name="US DOE Joint Genome Institute (JGI-PGF)"/>
            <person name="Lucas S."/>
            <person name="Copeland A."/>
            <person name="Lapidus A."/>
            <person name="Bruce D."/>
            <person name="Goodwin L."/>
            <person name="Pitluck S."/>
            <person name="Kyrpides N."/>
            <person name="Mavromatis K."/>
            <person name="Pagani I."/>
            <person name="Ivanova N."/>
            <person name="Ovchinnikova G."/>
            <person name="Chertkov O."/>
            <person name="Held B."/>
            <person name="Brettin T."/>
            <person name="Detter J.C."/>
            <person name="Tapia R."/>
            <person name="Han C."/>
            <person name="Land M."/>
            <person name="Hauser L."/>
            <person name="Markowitz V."/>
            <person name="Cheng J.-F."/>
            <person name="Hugenholtz P."/>
            <person name="Woyke T."/>
            <person name="Wu D."/>
            <person name="Wirth R."/>
            <person name="Bilek Y."/>
            <person name="Hader T."/>
            <person name="Klenk H.-P."/>
            <person name="Eisen J.A."/>
        </authorList>
    </citation>
    <scope>NUCLEOTIDE SEQUENCE [LARGE SCALE GENOMIC DNA]</scope>
    <source>
        <strain evidence="8">ATCC 35584 / DSM 2162 / JCM 9187 / O7/1</strain>
    </source>
</reference>
<dbReference type="GO" id="GO:0003677">
    <property type="term" value="F:DNA binding"/>
    <property type="evidence" value="ECO:0007669"/>
    <property type="project" value="InterPro"/>
</dbReference>
<dbReference type="NCBIfam" id="NF007129">
    <property type="entry name" value="PRK09570.1"/>
    <property type="match status" value="1"/>
</dbReference>
<dbReference type="GO" id="GO:0005737">
    <property type="term" value="C:cytoplasm"/>
    <property type="evidence" value="ECO:0007669"/>
    <property type="project" value="UniProtKB-SubCell"/>
</dbReference>
<dbReference type="Gene3D" id="3.90.940.20">
    <property type="entry name" value="RPB5-like RNA polymerase subunit"/>
    <property type="match status" value="1"/>
</dbReference>
<keyword evidence="5" id="KW-0963">Cytoplasm</keyword>
<comment type="function">
    <text evidence="5">DNA-dependent RNA polymerase (RNAP) catalyzes the transcription of DNA into RNA using the four ribonucleoside triphosphates as substrates.</text>
</comment>
<dbReference type="GeneID" id="10154095"/>
<dbReference type="eggNOG" id="arCOG04258">
    <property type="taxonomic scope" value="Archaea"/>
</dbReference>
<dbReference type="GO" id="GO:0006366">
    <property type="term" value="P:transcription by RNA polymerase II"/>
    <property type="evidence" value="ECO:0007669"/>
    <property type="project" value="TreeGrafter"/>
</dbReference>
<dbReference type="GO" id="GO:0000428">
    <property type="term" value="C:DNA-directed RNA polymerase complex"/>
    <property type="evidence" value="ECO:0007669"/>
    <property type="project" value="UniProtKB-KW"/>
</dbReference>
<reference evidence="7 8" key="2">
    <citation type="journal article" date="2011" name="Stand. Genomic Sci.">
        <title>Complete genome sequence of Desulfurococcus mucosus type strain (O7/1).</title>
        <authorList>
            <person name="Wirth R."/>
            <person name="Chertkov O."/>
            <person name="Held B."/>
            <person name="Lapidus A."/>
            <person name="Nolan M."/>
            <person name="Lucas S."/>
            <person name="Hammon N."/>
            <person name="Deshpande S."/>
            <person name="Cheng J.F."/>
            <person name="Tapia R."/>
            <person name="Han C."/>
            <person name="Goodwin L."/>
            <person name="Pitluck S."/>
            <person name="Liolios K."/>
            <person name="Ioanna P."/>
            <person name="Ivanova N."/>
            <person name="Mavromatis K."/>
            <person name="Mikhailova N."/>
            <person name="Pati A."/>
            <person name="Chen A."/>
            <person name="Palaniappan K."/>
            <person name="Land M."/>
            <person name="Hauser L."/>
            <person name="Chang Y.J."/>
            <person name="Jeffries C.D."/>
            <person name="Bilek Y."/>
            <person name="Hader T."/>
            <person name="Rohde M."/>
            <person name="Spring S."/>
            <person name="Sikorski J."/>
            <person name="Goker M."/>
            <person name="Woyke T."/>
            <person name="Bristow J."/>
            <person name="Eisen J.A."/>
            <person name="Markowitz V."/>
            <person name="Hugenholtz P."/>
            <person name="Kyrpides N.C."/>
            <person name="Klenk H.P."/>
        </authorList>
    </citation>
    <scope>NUCLEOTIDE SEQUENCE [LARGE SCALE GENOMIC DNA]</scope>
    <source>
        <strain evidence="8">ATCC 35584 / DSM 2162 / JCM 9187 / O7/1</strain>
    </source>
</reference>
<evidence type="ECO:0000256" key="2">
    <source>
        <dbReference type="ARBA" id="ARBA00022695"/>
    </source>
</evidence>
<evidence type="ECO:0000256" key="3">
    <source>
        <dbReference type="ARBA" id="ARBA00023163"/>
    </source>
</evidence>
<dbReference type="SUPFAM" id="SSF55287">
    <property type="entry name" value="RPB5-like RNA polymerase subunit"/>
    <property type="match status" value="1"/>
</dbReference>
<dbReference type="InterPro" id="IPR014381">
    <property type="entry name" value="Arch_Rpo5/euc_Rpb5"/>
</dbReference>
<dbReference type="InterPro" id="IPR020608">
    <property type="entry name" value="RNA_pol_subH/Rpb5_CS"/>
</dbReference>
<feature type="domain" description="RNA polymerase subunit H/Rpb5 C-terminal" evidence="6">
    <location>
        <begin position="5"/>
        <end position="77"/>
    </location>
</feature>
<accession>E8R7R7</accession>
<keyword evidence="2 5" id="KW-0548">Nucleotidyltransferase</keyword>
<dbReference type="HAMAP" id="MF_00025">
    <property type="entry name" value="RNApol_Rpo5_RPB5"/>
    <property type="match status" value="1"/>
</dbReference>
<comment type="subunit">
    <text evidence="5">Part of the RNA polymerase complex.</text>
</comment>
<keyword evidence="1 5" id="KW-0240">DNA-directed RNA polymerase</keyword>
<dbReference type="AlphaFoldDB" id="E8R7R7"/>
<organism evidence="7 8">
    <name type="scientific">Desulfurococcus mucosus (strain ATCC 35584 / DSM 2162 / JCM 9187 / O7/1)</name>
    <dbReference type="NCBI Taxonomy" id="765177"/>
    <lineage>
        <taxon>Archaea</taxon>
        <taxon>Thermoproteota</taxon>
        <taxon>Thermoprotei</taxon>
        <taxon>Desulfurococcales</taxon>
        <taxon>Desulfurococcaceae</taxon>
        <taxon>Desulfurococcus</taxon>
    </lineage>
</organism>
<dbReference type="OrthoDB" id="30537at2157"/>
<dbReference type="STRING" id="765177.Desmu_1368"/>
<gene>
    <name evidence="5" type="primary">rpo5</name>
    <name evidence="5" type="synonym">rpoH</name>
    <name evidence="7" type="ordered locus">Desmu_1368</name>
</gene>
<dbReference type="PANTHER" id="PTHR10535">
    <property type="entry name" value="DNA-DIRECTED RNA POLYMERASES I, II, AND III SUBUNIT RPABC1"/>
    <property type="match status" value="1"/>
</dbReference>
<comment type="subcellular location">
    <subcellularLocation>
        <location evidence="5">Cytoplasm</location>
    </subcellularLocation>
</comment>
<dbReference type="GO" id="GO:0006362">
    <property type="term" value="P:transcription elongation by RNA polymerase I"/>
    <property type="evidence" value="ECO:0007669"/>
    <property type="project" value="TreeGrafter"/>
</dbReference>
<evidence type="ECO:0000256" key="4">
    <source>
        <dbReference type="ARBA" id="ARBA00025765"/>
    </source>
</evidence>
<evidence type="ECO:0000313" key="8">
    <source>
        <dbReference type="Proteomes" id="UP000001068"/>
    </source>
</evidence>
<dbReference type="GO" id="GO:0042797">
    <property type="term" value="P:tRNA transcription by RNA polymerase III"/>
    <property type="evidence" value="ECO:0007669"/>
    <property type="project" value="TreeGrafter"/>
</dbReference>
<dbReference type="PANTHER" id="PTHR10535:SF0">
    <property type="entry name" value="DNA-DIRECTED RNA POLYMERASES I, II, AND III SUBUNIT RPABC1"/>
    <property type="match status" value="1"/>
</dbReference>
<dbReference type="RefSeq" id="WP_013562883.1">
    <property type="nucleotide sequence ID" value="NC_014961.1"/>
</dbReference>
<dbReference type="FunFam" id="3.90.940.20:FF:000001">
    <property type="entry name" value="DNA-directed RNA polymerases I, II, and III subunit RPABC1"/>
    <property type="match status" value="1"/>
</dbReference>
<dbReference type="EC" id="2.7.7.6" evidence="5"/>
<dbReference type="Proteomes" id="UP000001068">
    <property type="component" value="Chromosome"/>
</dbReference>
<protein>
    <recommendedName>
        <fullName evidence="5">DNA-directed RNA polymerase subunit Rpo5</fullName>
        <ecNumber evidence="5">2.7.7.6</ecNumber>
    </recommendedName>
    <alternativeName>
        <fullName evidence="5">DNA-directed RNA polymerase subunit H</fullName>
    </alternativeName>
</protein>
<dbReference type="Pfam" id="PF01191">
    <property type="entry name" value="RNA_pol_Rpb5_C"/>
    <property type="match status" value="1"/>
</dbReference>
<comment type="catalytic activity">
    <reaction evidence="5">
        <text>RNA(n) + a ribonucleoside 5'-triphosphate = RNA(n+1) + diphosphate</text>
        <dbReference type="Rhea" id="RHEA:21248"/>
        <dbReference type="Rhea" id="RHEA-COMP:14527"/>
        <dbReference type="Rhea" id="RHEA-COMP:17342"/>
        <dbReference type="ChEBI" id="CHEBI:33019"/>
        <dbReference type="ChEBI" id="CHEBI:61557"/>
        <dbReference type="ChEBI" id="CHEBI:140395"/>
        <dbReference type="EC" id="2.7.7.6"/>
    </reaction>
</comment>
<keyword evidence="8" id="KW-1185">Reference proteome</keyword>
<proteinExistence type="inferred from homology"/>
<dbReference type="InterPro" id="IPR035913">
    <property type="entry name" value="RPB5-like_sf"/>
</dbReference>
<evidence type="ECO:0000256" key="1">
    <source>
        <dbReference type="ARBA" id="ARBA00022478"/>
    </source>
</evidence>
<dbReference type="HOGENOM" id="CLU_058320_4_0_2"/>
<dbReference type="EMBL" id="CP002363">
    <property type="protein sequence ID" value="ADV65661.1"/>
    <property type="molecule type" value="Genomic_DNA"/>
</dbReference>
<dbReference type="PROSITE" id="PS01110">
    <property type="entry name" value="RNA_POL_H_23KD"/>
    <property type="match status" value="1"/>
</dbReference>
<comment type="similarity">
    <text evidence="4 5">Belongs to the archaeal Rpo5/eukaryotic RPB5 RNA polymerase subunit family.</text>
</comment>
<evidence type="ECO:0000313" key="7">
    <source>
        <dbReference type="EMBL" id="ADV65661.1"/>
    </source>
</evidence>
<dbReference type="InterPro" id="IPR000783">
    <property type="entry name" value="RNA_pol_subH/Rpb5_C"/>
</dbReference>
<keyword evidence="5 7" id="KW-0808">Transferase</keyword>
<evidence type="ECO:0000256" key="5">
    <source>
        <dbReference type="HAMAP-Rule" id="MF_00025"/>
    </source>
</evidence>